<proteinExistence type="inferred from homology"/>
<dbReference type="FunFam" id="3.40.430.10:FF:000001">
    <property type="entry name" value="Dihydrofolate reductase"/>
    <property type="match status" value="1"/>
</dbReference>
<dbReference type="GO" id="GO:0004146">
    <property type="term" value="F:dihydrofolate reductase activity"/>
    <property type="evidence" value="ECO:0007669"/>
    <property type="project" value="UniProtKB-EC"/>
</dbReference>
<accession>A0A1M7GXY4</accession>
<dbReference type="GO" id="GO:0006730">
    <property type="term" value="P:one-carbon metabolic process"/>
    <property type="evidence" value="ECO:0007669"/>
    <property type="project" value="UniProtKB-KW"/>
</dbReference>
<dbReference type="EC" id="1.5.1.3" evidence="3 8"/>
<comment type="pathway">
    <text evidence="1 8">Cofactor biosynthesis; tetrahydrofolate biosynthesis; 5,6,7,8-tetrahydrofolate from 7,8-dihydrofolate: step 1/1.</text>
</comment>
<gene>
    <name evidence="10" type="ORF">SAMN05444272_2051</name>
</gene>
<dbReference type="GO" id="GO:0046654">
    <property type="term" value="P:tetrahydrofolate biosynthetic process"/>
    <property type="evidence" value="ECO:0007669"/>
    <property type="project" value="UniProtKB-UniPathway"/>
</dbReference>
<reference evidence="10 11" key="1">
    <citation type="submission" date="2016-11" db="EMBL/GenBank/DDBJ databases">
        <authorList>
            <person name="Jaros S."/>
            <person name="Januszkiewicz K."/>
            <person name="Wedrychowicz H."/>
        </authorList>
    </citation>
    <scope>NUCLEOTIDE SEQUENCE [LARGE SCALE GENOMIC DNA]</scope>
    <source>
        <strain evidence="10 11">DSM 22153</strain>
    </source>
</reference>
<dbReference type="SUPFAM" id="SSF53597">
    <property type="entry name" value="Dihydrofolate reductase-like"/>
    <property type="match status" value="1"/>
</dbReference>
<dbReference type="Pfam" id="PF00186">
    <property type="entry name" value="DHFR_1"/>
    <property type="match status" value="1"/>
</dbReference>
<dbReference type="PANTHER" id="PTHR48069">
    <property type="entry name" value="DIHYDROFOLATE REDUCTASE"/>
    <property type="match status" value="1"/>
</dbReference>
<dbReference type="InterPro" id="IPR001796">
    <property type="entry name" value="DHFR_dom"/>
</dbReference>
<comment type="function">
    <text evidence="7 8">Key enzyme in folate metabolism. Catalyzes an essential reaction for de novo glycine and purine synthesis, and for DNA precursor synthesis.</text>
</comment>
<keyword evidence="5 8" id="KW-0521">NADP</keyword>
<organism evidence="10 11">
    <name type="scientific">Roseibium suaedae</name>
    <dbReference type="NCBI Taxonomy" id="735517"/>
    <lineage>
        <taxon>Bacteria</taxon>
        <taxon>Pseudomonadati</taxon>
        <taxon>Pseudomonadota</taxon>
        <taxon>Alphaproteobacteria</taxon>
        <taxon>Hyphomicrobiales</taxon>
        <taxon>Stappiaceae</taxon>
        <taxon>Roseibium</taxon>
    </lineage>
</organism>
<evidence type="ECO:0000256" key="5">
    <source>
        <dbReference type="ARBA" id="ARBA00022857"/>
    </source>
</evidence>
<protein>
    <recommendedName>
        <fullName evidence="3 8">Dihydrofolate reductase</fullName>
        <ecNumber evidence="3 8">1.5.1.3</ecNumber>
    </recommendedName>
</protein>
<keyword evidence="11" id="KW-1185">Reference proteome</keyword>
<name>A0A1M7GXY4_9HYPH</name>
<keyword evidence="6 8" id="KW-0560">Oxidoreductase</keyword>
<evidence type="ECO:0000259" key="9">
    <source>
        <dbReference type="PROSITE" id="PS51330"/>
    </source>
</evidence>
<evidence type="ECO:0000313" key="11">
    <source>
        <dbReference type="Proteomes" id="UP000186002"/>
    </source>
</evidence>
<evidence type="ECO:0000256" key="7">
    <source>
        <dbReference type="ARBA" id="ARBA00025067"/>
    </source>
</evidence>
<dbReference type="STRING" id="735517.SAMN05444272_2051"/>
<evidence type="ECO:0000256" key="8">
    <source>
        <dbReference type="PIRNR" id="PIRNR000194"/>
    </source>
</evidence>
<dbReference type="GO" id="GO:0005829">
    <property type="term" value="C:cytosol"/>
    <property type="evidence" value="ECO:0007669"/>
    <property type="project" value="TreeGrafter"/>
</dbReference>
<evidence type="ECO:0000256" key="6">
    <source>
        <dbReference type="ARBA" id="ARBA00023002"/>
    </source>
</evidence>
<dbReference type="InterPro" id="IPR024072">
    <property type="entry name" value="DHFR-like_dom_sf"/>
</dbReference>
<dbReference type="CDD" id="cd00209">
    <property type="entry name" value="DHFR"/>
    <property type="match status" value="1"/>
</dbReference>
<dbReference type="PRINTS" id="PR00070">
    <property type="entry name" value="DHFR"/>
</dbReference>
<dbReference type="RefSeq" id="WP_073012591.1">
    <property type="nucleotide sequence ID" value="NZ_FRBW01000002.1"/>
</dbReference>
<feature type="domain" description="DHFR" evidence="9">
    <location>
        <begin position="3"/>
        <end position="167"/>
    </location>
</feature>
<evidence type="ECO:0000256" key="2">
    <source>
        <dbReference type="ARBA" id="ARBA00009539"/>
    </source>
</evidence>
<dbReference type="InterPro" id="IPR012259">
    <property type="entry name" value="DHFR"/>
</dbReference>
<comment type="catalytic activity">
    <reaction evidence="8">
        <text>(6S)-5,6,7,8-tetrahydrofolate + NADP(+) = 7,8-dihydrofolate + NADPH + H(+)</text>
        <dbReference type="Rhea" id="RHEA:15009"/>
        <dbReference type="ChEBI" id="CHEBI:15378"/>
        <dbReference type="ChEBI" id="CHEBI:57451"/>
        <dbReference type="ChEBI" id="CHEBI:57453"/>
        <dbReference type="ChEBI" id="CHEBI:57783"/>
        <dbReference type="ChEBI" id="CHEBI:58349"/>
        <dbReference type="EC" id="1.5.1.3"/>
    </reaction>
</comment>
<sequence>MPEIVIFAAVARNGTIGAENHMPWRLPSDLKRFKAMTIGKPSIMGRKTFVSFGRPLPERPNLVVTRDAGYAPEGAEAFTSLESALQRAANLAHEMRVREVIIMGGGEIYRQALAMTDRLEITEVDSAPEGDTTFPEIDPNVWEEVSRVPGERGEKDSADFTFVTYKRRK</sequence>
<comment type="similarity">
    <text evidence="2 8">Belongs to the dihydrofolate reductase family.</text>
</comment>
<dbReference type="PROSITE" id="PS51330">
    <property type="entry name" value="DHFR_2"/>
    <property type="match status" value="1"/>
</dbReference>
<evidence type="ECO:0000313" key="10">
    <source>
        <dbReference type="EMBL" id="SHM21038.1"/>
    </source>
</evidence>
<dbReference type="GO" id="GO:0046655">
    <property type="term" value="P:folic acid metabolic process"/>
    <property type="evidence" value="ECO:0007669"/>
    <property type="project" value="TreeGrafter"/>
</dbReference>
<dbReference type="PIRSF" id="PIRSF000194">
    <property type="entry name" value="DHFR"/>
    <property type="match status" value="1"/>
</dbReference>
<evidence type="ECO:0000256" key="3">
    <source>
        <dbReference type="ARBA" id="ARBA00012856"/>
    </source>
</evidence>
<keyword evidence="4 8" id="KW-0554">One-carbon metabolism</keyword>
<dbReference type="EMBL" id="FRBW01000002">
    <property type="protein sequence ID" value="SHM21038.1"/>
    <property type="molecule type" value="Genomic_DNA"/>
</dbReference>
<dbReference type="OrthoDB" id="9804315at2"/>
<evidence type="ECO:0000256" key="4">
    <source>
        <dbReference type="ARBA" id="ARBA00022563"/>
    </source>
</evidence>
<dbReference type="AlphaFoldDB" id="A0A1M7GXY4"/>
<evidence type="ECO:0000256" key="1">
    <source>
        <dbReference type="ARBA" id="ARBA00004903"/>
    </source>
</evidence>
<dbReference type="GO" id="GO:0046452">
    <property type="term" value="P:dihydrofolate metabolic process"/>
    <property type="evidence" value="ECO:0007669"/>
    <property type="project" value="TreeGrafter"/>
</dbReference>
<dbReference type="Proteomes" id="UP000186002">
    <property type="component" value="Unassembled WGS sequence"/>
</dbReference>
<dbReference type="PANTHER" id="PTHR48069:SF3">
    <property type="entry name" value="DIHYDROFOLATE REDUCTASE"/>
    <property type="match status" value="1"/>
</dbReference>
<dbReference type="UniPathway" id="UPA00077">
    <property type="reaction ID" value="UER00158"/>
</dbReference>
<dbReference type="GO" id="GO:0070401">
    <property type="term" value="F:NADP+ binding"/>
    <property type="evidence" value="ECO:0007669"/>
    <property type="project" value="UniProtKB-ARBA"/>
</dbReference>
<dbReference type="Gene3D" id="3.40.430.10">
    <property type="entry name" value="Dihydrofolate Reductase, subunit A"/>
    <property type="match status" value="1"/>
</dbReference>